<proteinExistence type="predicted"/>
<evidence type="ECO:0000256" key="1">
    <source>
        <dbReference type="SAM" id="Coils"/>
    </source>
</evidence>
<evidence type="ECO:0000313" key="3">
    <source>
        <dbReference type="EMBL" id="PXV77240.1"/>
    </source>
</evidence>
<feature type="transmembrane region" description="Helical" evidence="2">
    <location>
        <begin position="61"/>
        <end position="79"/>
    </location>
</feature>
<keyword evidence="2" id="KW-0472">Membrane</keyword>
<sequence length="110" mass="12481">MNFKEMTDEELISARDEVDAWCAKHAQSIWNGRKGYAVGLLGVFGVSTGIVFLMFDGFEPVSLVPILLGGVVCLMWYKVKQQHKNNSNFLEEVKKEIARRTKKTEKATKK</sequence>
<accession>A0ABX5M7X9</accession>
<protein>
    <submittedName>
        <fullName evidence="3">Uncharacterized protein</fullName>
    </submittedName>
</protein>
<keyword evidence="1" id="KW-0175">Coiled coil</keyword>
<feature type="coiled-coil region" evidence="1">
    <location>
        <begin position="80"/>
        <end position="110"/>
    </location>
</feature>
<organism evidence="3 4">
    <name type="scientific">Nitrosomonas eutropha</name>
    <dbReference type="NCBI Taxonomy" id="916"/>
    <lineage>
        <taxon>Bacteria</taxon>
        <taxon>Pseudomonadati</taxon>
        <taxon>Pseudomonadota</taxon>
        <taxon>Betaproteobacteria</taxon>
        <taxon>Nitrosomonadales</taxon>
        <taxon>Nitrosomonadaceae</taxon>
        <taxon>Nitrosomonas</taxon>
    </lineage>
</organism>
<evidence type="ECO:0000313" key="4">
    <source>
        <dbReference type="Proteomes" id="UP000247780"/>
    </source>
</evidence>
<keyword evidence="4" id="KW-1185">Reference proteome</keyword>
<evidence type="ECO:0000256" key="2">
    <source>
        <dbReference type="SAM" id="Phobius"/>
    </source>
</evidence>
<keyword evidence="2" id="KW-1133">Transmembrane helix</keyword>
<dbReference type="RefSeq" id="WP_011634811.1">
    <property type="nucleotide sequence ID" value="NZ_FMTW01000025.1"/>
</dbReference>
<dbReference type="Proteomes" id="UP000247780">
    <property type="component" value="Unassembled WGS sequence"/>
</dbReference>
<comment type="caution">
    <text evidence="3">The sequence shown here is derived from an EMBL/GenBank/DDBJ whole genome shotgun (WGS) entry which is preliminary data.</text>
</comment>
<reference evidence="3 4" key="1">
    <citation type="submission" date="2018-04" db="EMBL/GenBank/DDBJ databases">
        <title>Active sludge and wastewater microbial communities from Klosterneuburg, Austria.</title>
        <authorList>
            <person name="Wagner M."/>
        </authorList>
    </citation>
    <scope>NUCLEOTIDE SEQUENCE [LARGE SCALE GENOMIC DNA]</scope>
    <source>
        <strain evidence="3 4">Nm 57</strain>
    </source>
</reference>
<name>A0ABX5M7X9_9PROT</name>
<dbReference type="EMBL" id="QICQ01000031">
    <property type="protein sequence ID" value="PXV77240.1"/>
    <property type="molecule type" value="Genomic_DNA"/>
</dbReference>
<keyword evidence="2" id="KW-0812">Transmembrane</keyword>
<feature type="transmembrane region" description="Helical" evidence="2">
    <location>
        <begin position="35"/>
        <end position="55"/>
    </location>
</feature>
<gene>
    <name evidence="3" type="ORF">C8R14_13121</name>
</gene>